<dbReference type="InterPro" id="IPR019920">
    <property type="entry name" value="F420-binding_dom_put"/>
</dbReference>
<keyword evidence="1" id="KW-0560">Oxidoreductase</keyword>
<dbReference type="InterPro" id="IPR012349">
    <property type="entry name" value="Split_barrel_FMN-bd"/>
</dbReference>
<name>E3J728_PSEI1</name>
<accession>E3J728</accession>
<dbReference type="HOGENOM" id="CLU_123922_4_0_11"/>
<dbReference type="KEGG" id="fri:FraEuI1c_6411"/>
<protein>
    <submittedName>
        <fullName evidence="3">Putative F420-dependent enzyme</fullName>
    </submittedName>
</protein>
<sequence length="141" mass="14748">MAALTDEARSVITGGNLGHLVTLNPDGSPQASVVWIGLDGDAIVTAHLAEYQKIRNIRRDPRVVLTIETGVLNAAGMTEYLIVHGTATVNDGGAPALLNRLAKVYLGPDATYPPMPNPPEGYVLSISVDRVGGIGPWTGGH</sequence>
<dbReference type="SUPFAM" id="SSF50475">
    <property type="entry name" value="FMN-binding split barrel"/>
    <property type="match status" value="1"/>
</dbReference>
<dbReference type="Pfam" id="PF01243">
    <property type="entry name" value="PNPOx_N"/>
    <property type="match status" value="1"/>
</dbReference>
<dbReference type="InParanoid" id="E3J728"/>
<dbReference type="NCBIfam" id="TIGR03618">
    <property type="entry name" value="Rv1155_F420"/>
    <property type="match status" value="1"/>
</dbReference>
<reference evidence="3 4" key="1">
    <citation type="submission" date="2010-10" db="EMBL/GenBank/DDBJ databases">
        <title>Complete sequence of Frankia sp. EuI1c.</title>
        <authorList>
            <consortium name="US DOE Joint Genome Institute"/>
            <person name="Lucas S."/>
            <person name="Copeland A."/>
            <person name="Lapidus A."/>
            <person name="Cheng J.-F."/>
            <person name="Bruce D."/>
            <person name="Goodwin L."/>
            <person name="Pitluck S."/>
            <person name="Chertkov O."/>
            <person name="Detter J.C."/>
            <person name="Han C."/>
            <person name="Tapia R."/>
            <person name="Land M."/>
            <person name="Hauser L."/>
            <person name="Jeffries C."/>
            <person name="Kyrpides N."/>
            <person name="Ivanova N."/>
            <person name="Mikhailova N."/>
            <person name="Beauchemin N."/>
            <person name="Sen A."/>
            <person name="Sur S.A."/>
            <person name="Gtari M."/>
            <person name="Wall L."/>
            <person name="Tisa L."/>
            <person name="Woyke T."/>
        </authorList>
    </citation>
    <scope>NUCLEOTIDE SEQUENCE [LARGE SCALE GENOMIC DNA]</scope>
    <source>
        <strain evidence="4">DSM 45817 / CECT 9037 / EuI1c</strain>
    </source>
</reference>
<evidence type="ECO:0000313" key="4">
    <source>
        <dbReference type="Proteomes" id="UP000002484"/>
    </source>
</evidence>
<dbReference type="GO" id="GO:0005829">
    <property type="term" value="C:cytosol"/>
    <property type="evidence" value="ECO:0007669"/>
    <property type="project" value="TreeGrafter"/>
</dbReference>
<dbReference type="GO" id="GO:0016627">
    <property type="term" value="F:oxidoreductase activity, acting on the CH-CH group of donors"/>
    <property type="evidence" value="ECO:0007669"/>
    <property type="project" value="TreeGrafter"/>
</dbReference>
<dbReference type="OrthoDB" id="159383at2"/>
<dbReference type="InterPro" id="IPR052019">
    <property type="entry name" value="F420H2_bilvrd_red/Heme_oxyg"/>
</dbReference>
<dbReference type="RefSeq" id="WP_013427505.1">
    <property type="nucleotide sequence ID" value="NC_014666.1"/>
</dbReference>
<dbReference type="PANTHER" id="PTHR35176">
    <property type="entry name" value="HEME OXYGENASE HI_0854-RELATED"/>
    <property type="match status" value="1"/>
</dbReference>
<feature type="domain" description="Pyridoxamine 5'-phosphate oxidase N-terminal" evidence="2">
    <location>
        <begin position="4"/>
        <end position="105"/>
    </location>
</feature>
<evidence type="ECO:0000313" key="3">
    <source>
        <dbReference type="EMBL" id="ADP84392.1"/>
    </source>
</evidence>
<dbReference type="EMBL" id="CP002299">
    <property type="protein sequence ID" value="ADP84392.1"/>
    <property type="molecule type" value="Genomic_DNA"/>
</dbReference>
<dbReference type="eggNOG" id="COG3576">
    <property type="taxonomic scope" value="Bacteria"/>
</dbReference>
<dbReference type="AlphaFoldDB" id="E3J728"/>
<evidence type="ECO:0000256" key="1">
    <source>
        <dbReference type="ARBA" id="ARBA00023002"/>
    </source>
</evidence>
<gene>
    <name evidence="3" type="ordered locus">FraEuI1c_6411</name>
</gene>
<organism evidence="3 4">
    <name type="scientific">Pseudofrankia inefficax (strain DSM 45817 / CECT 9037 / DDB 130130 / EuI1c)</name>
    <name type="common">Frankia inefficax</name>
    <dbReference type="NCBI Taxonomy" id="298654"/>
    <lineage>
        <taxon>Bacteria</taxon>
        <taxon>Bacillati</taxon>
        <taxon>Actinomycetota</taxon>
        <taxon>Actinomycetes</taxon>
        <taxon>Frankiales</taxon>
        <taxon>Frankiaceae</taxon>
        <taxon>Pseudofrankia</taxon>
    </lineage>
</organism>
<dbReference type="InterPro" id="IPR011576">
    <property type="entry name" value="Pyridox_Oxase_N"/>
</dbReference>
<dbReference type="Proteomes" id="UP000002484">
    <property type="component" value="Chromosome"/>
</dbReference>
<evidence type="ECO:0000259" key="2">
    <source>
        <dbReference type="Pfam" id="PF01243"/>
    </source>
</evidence>
<dbReference type="GO" id="GO:0070967">
    <property type="term" value="F:coenzyme F420 binding"/>
    <property type="evidence" value="ECO:0007669"/>
    <property type="project" value="TreeGrafter"/>
</dbReference>
<dbReference type="STRING" id="298654.FraEuI1c_6411"/>
<dbReference type="Gene3D" id="2.30.110.10">
    <property type="entry name" value="Electron Transport, Fmn-binding Protein, Chain A"/>
    <property type="match status" value="1"/>
</dbReference>
<proteinExistence type="predicted"/>
<dbReference type="PANTHER" id="PTHR35176:SF6">
    <property type="entry name" value="HEME OXYGENASE HI_0854-RELATED"/>
    <property type="match status" value="1"/>
</dbReference>
<keyword evidence="4" id="KW-1185">Reference proteome</keyword>